<evidence type="ECO:0000259" key="2">
    <source>
        <dbReference type="Pfam" id="PF16778"/>
    </source>
</evidence>
<accession>A0ABS6P709</accession>
<dbReference type="EMBL" id="JAHSTY010000003">
    <property type="protein sequence ID" value="MBV4456269.1"/>
    <property type="molecule type" value="Genomic_DNA"/>
</dbReference>
<organism evidence="3 4">
    <name type="scientific">Pseudomonas azadiae</name>
    <dbReference type="NCBI Taxonomy" id="2843612"/>
    <lineage>
        <taxon>Bacteria</taxon>
        <taxon>Pseudomonadati</taxon>
        <taxon>Pseudomonadota</taxon>
        <taxon>Gammaproteobacteria</taxon>
        <taxon>Pseudomonadales</taxon>
        <taxon>Pseudomonadaceae</taxon>
        <taxon>Pseudomonas</taxon>
    </lineage>
</organism>
<dbReference type="Pfam" id="PF16778">
    <property type="entry name" value="Phage_tail_APC"/>
    <property type="match status" value="1"/>
</dbReference>
<comment type="caution">
    <text evidence="3">The sequence shown here is derived from an EMBL/GenBank/DDBJ whole genome shotgun (WGS) entry which is preliminary data.</text>
</comment>
<dbReference type="Gene3D" id="6.10.140.1310">
    <property type="match status" value="1"/>
</dbReference>
<feature type="region of interest" description="Disordered" evidence="1">
    <location>
        <begin position="1"/>
        <end position="21"/>
    </location>
</feature>
<reference evidence="3" key="1">
    <citation type="submission" date="2021-06" db="EMBL/GenBank/DDBJ databases">
        <title>Updating the genus Pseudomonas: Description of 43 new species and partition of the Pseudomonas putida group.</title>
        <authorList>
            <person name="Girard L."/>
            <person name="Lood C."/>
            <person name="Vandamme P."/>
            <person name="Rokni-Zadeh H."/>
            <person name="Van Noort V."/>
            <person name="Hofte M."/>
            <person name="Lavigne R."/>
            <person name="De Mot R."/>
        </authorList>
    </citation>
    <scope>NUCLEOTIDE SEQUENCE</scope>
    <source>
        <strain evidence="3">SWRI103</strain>
    </source>
</reference>
<feature type="compositionally biased region" description="Polar residues" evidence="1">
    <location>
        <begin position="1"/>
        <end position="10"/>
    </location>
</feature>
<evidence type="ECO:0000256" key="1">
    <source>
        <dbReference type="SAM" id="MobiDB-lite"/>
    </source>
</evidence>
<feature type="domain" description="Phage tail assembly chaperone-like" evidence="2">
    <location>
        <begin position="23"/>
        <end position="81"/>
    </location>
</feature>
<protein>
    <submittedName>
        <fullName evidence="3">Phage tail assembly chaperone</fullName>
    </submittedName>
</protein>
<gene>
    <name evidence="3" type="ORF">KVG91_27145</name>
</gene>
<dbReference type="Proteomes" id="UP001048976">
    <property type="component" value="Unassembled WGS sequence"/>
</dbReference>
<keyword evidence="4" id="KW-1185">Reference proteome</keyword>
<evidence type="ECO:0000313" key="3">
    <source>
        <dbReference type="EMBL" id="MBV4456269.1"/>
    </source>
</evidence>
<proteinExistence type="predicted"/>
<name>A0ABS6P709_9PSED</name>
<dbReference type="InterPro" id="IPR031893">
    <property type="entry name" value="Phage_tail_APC"/>
</dbReference>
<evidence type="ECO:0000313" key="4">
    <source>
        <dbReference type="Proteomes" id="UP001048976"/>
    </source>
</evidence>
<sequence>MSEASNTESVVSKIATPTPESEWAAIRARRNQLLRATDYTQLPDYPVSDAQKVEVVAYRKALRAIPEQATEPSTLVWPVLPIFLK</sequence>
<dbReference type="RefSeq" id="WP_169376673.1">
    <property type="nucleotide sequence ID" value="NZ_JAHSTY010000003.1"/>
</dbReference>